<dbReference type="HOGENOM" id="CLU_066816_0_0_12"/>
<keyword evidence="1" id="KW-1133">Transmembrane helix</keyword>
<dbReference type="PROSITE" id="PS51178">
    <property type="entry name" value="PASTA"/>
    <property type="match status" value="2"/>
</dbReference>
<evidence type="ECO:0000313" key="3">
    <source>
        <dbReference type="EMBL" id="AHH10216.1"/>
    </source>
</evidence>
<evidence type="ECO:0000259" key="2">
    <source>
        <dbReference type="PROSITE" id="PS51178"/>
    </source>
</evidence>
<dbReference type="eggNOG" id="COG2815">
    <property type="taxonomic scope" value="Bacteria"/>
</dbReference>
<proteinExistence type="predicted"/>
<accession>W5SYQ6</accession>
<keyword evidence="3" id="KW-0723">Serine/threonine-protein kinase</keyword>
<dbReference type="STRING" id="1313292.BCO_0108800"/>
<dbReference type="Gene3D" id="3.30.10.20">
    <property type="match status" value="1"/>
</dbReference>
<evidence type="ECO:0000313" key="4">
    <source>
        <dbReference type="Proteomes" id="UP000019330"/>
    </source>
</evidence>
<keyword evidence="1" id="KW-0812">Transmembrane</keyword>
<gene>
    <name evidence="3" type="ORF">BCO_0108800</name>
</gene>
<protein>
    <submittedName>
        <fullName evidence="3">Serine/threonine protein kinase</fullName>
        <ecNumber evidence="3">2.7.11.1</ecNumber>
    </submittedName>
</protein>
<keyword evidence="3" id="KW-0418">Kinase</keyword>
<dbReference type="EMBL" id="CP005745">
    <property type="protein sequence ID" value="AHH10216.1"/>
    <property type="molecule type" value="Genomic_DNA"/>
</dbReference>
<name>W5SYQ6_9SPIR</name>
<dbReference type="SMART" id="SM00740">
    <property type="entry name" value="PASTA"/>
    <property type="match status" value="3"/>
</dbReference>
<sequence>MNDEKPSNSNLFLERKDRNVIDNLCKHDESFNSKVLTLPKYIVKGLVLTIFGSLIISCAIFFIFLKGDDIVIVPNLSELYLEDAITELQNKELIPYVELKFSSTYLDKGKVIDQNPKAGTVLRLDSKVKIFVSKGAVINKVDNFIGKNIDDVVINLNANAINNNRMLYHLLKPIEIESTLPRGIIIRQEPSPGTKIASLIDLQFLVSKGQEEIPVKYVKNYVGLYYKDAIISLLNDEIDFDVNLSTGSDLGNVIAQSLSAGSKVENSDKLIITMNKPRSSNTDVFGILTYKLDMYPSSVDIMVKVKDSSGSSALLYSFKSKGGLIKLPYEVLKGSTIELYIYDKLVNRTMVD</sequence>
<evidence type="ECO:0000256" key="1">
    <source>
        <dbReference type="SAM" id="Phobius"/>
    </source>
</evidence>
<dbReference type="Proteomes" id="UP000019330">
    <property type="component" value="Chromosome"/>
</dbReference>
<feature type="domain" description="PASTA" evidence="2">
    <location>
        <begin position="212"/>
        <end position="276"/>
    </location>
</feature>
<reference evidence="3" key="1">
    <citation type="submission" date="2013-04" db="EMBL/GenBank/DDBJ databases">
        <title>Comparative Genomics of Relapsing Fever Spirochetes.</title>
        <authorList>
            <person name="Schwan T.G."/>
            <person name="Raffel S.J."/>
            <person name="Porcella S.F."/>
            <person name="Martens C.A."/>
            <person name="Bruno D.P."/>
            <person name="Ricklefs S.M."/>
            <person name="Barbian K.B."/>
        </authorList>
    </citation>
    <scope>NUCLEOTIDE SEQUENCE [LARGE SCALE GENOMIC DNA]</scope>
    <source>
        <strain evidence="3">Co53</strain>
    </source>
</reference>
<feature type="domain" description="PASTA" evidence="2">
    <location>
        <begin position="67"/>
        <end position="134"/>
    </location>
</feature>
<dbReference type="EC" id="2.7.11.1" evidence="3"/>
<keyword evidence="3" id="KW-0808">Transferase</keyword>
<feature type="transmembrane region" description="Helical" evidence="1">
    <location>
        <begin position="41"/>
        <end position="65"/>
    </location>
</feature>
<dbReference type="AlphaFoldDB" id="W5SYQ6"/>
<dbReference type="InterPro" id="IPR005543">
    <property type="entry name" value="PASTA_dom"/>
</dbReference>
<dbReference type="CDD" id="cd06577">
    <property type="entry name" value="PASTA_pknB"/>
    <property type="match status" value="1"/>
</dbReference>
<dbReference type="Pfam" id="PF03793">
    <property type="entry name" value="PASTA"/>
    <property type="match status" value="3"/>
</dbReference>
<dbReference type="PATRIC" id="fig|1313292.3.peg.58"/>
<organism evidence="3 4">
    <name type="scientific">Borrelia coriaceae ATCC 43381</name>
    <dbReference type="NCBI Taxonomy" id="1408429"/>
    <lineage>
        <taxon>Bacteria</taxon>
        <taxon>Pseudomonadati</taxon>
        <taxon>Spirochaetota</taxon>
        <taxon>Spirochaetia</taxon>
        <taxon>Spirochaetales</taxon>
        <taxon>Borreliaceae</taxon>
        <taxon>Borrelia</taxon>
    </lineage>
</organism>
<dbReference type="GO" id="GO:0004674">
    <property type="term" value="F:protein serine/threonine kinase activity"/>
    <property type="evidence" value="ECO:0007669"/>
    <property type="project" value="UniProtKB-KW"/>
</dbReference>
<keyword evidence="4" id="KW-1185">Reference proteome</keyword>
<keyword evidence="1" id="KW-0472">Membrane</keyword>
<dbReference type="OrthoDB" id="367225at2"/>